<dbReference type="InterPro" id="IPR014808">
    <property type="entry name" value="DNA_replication_fac_Dna2_N"/>
</dbReference>
<dbReference type="EMBL" id="JBEFKJ010000011">
    <property type="protein sequence ID" value="KAL2043579.1"/>
    <property type="molecule type" value="Genomic_DNA"/>
</dbReference>
<evidence type="ECO:0000256" key="1">
    <source>
        <dbReference type="ARBA" id="ARBA00001966"/>
    </source>
</evidence>
<dbReference type="Pfam" id="PF13086">
    <property type="entry name" value="AAA_11"/>
    <property type="match status" value="2"/>
</dbReference>
<evidence type="ECO:0000256" key="8">
    <source>
        <dbReference type="ARBA" id="ARBA00022741"/>
    </source>
</evidence>
<dbReference type="EC" id="3.1.-.-" evidence="22"/>
<feature type="region of interest" description="Disordered" evidence="23">
    <location>
        <begin position="239"/>
        <end position="276"/>
    </location>
</feature>
<keyword evidence="16 22" id="KW-0238">DNA-binding</keyword>
<keyword evidence="12 22" id="KW-0347">Helicase</keyword>
<organism evidence="29 30">
    <name type="scientific">Stereocaulon virgatum</name>
    <dbReference type="NCBI Taxonomy" id="373712"/>
    <lineage>
        <taxon>Eukaryota</taxon>
        <taxon>Fungi</taxon>
        <taxon>Dikarya</taxon>
        <taxon>Ascomycota</taxon>
        <taxon>Pezizomycotina</taxon>
        <taxon>Lecanoromycetes</taxon>
        <taxon>OSLEUM clade</taxon>
        <taxon>Lecanoromycetidae</taxon>
        <taxon>Lecanorales</taxon>
        <taxon>Lecanorineae</taxon>
        <taxon>Stereocaulaceae</taxon>
        <taxon>Stereocaulon</taxon>
    </lineage>
</organism>
<keyword evidence="11 22" id="KW-0378">Hydrolase</keyword>
<comment type="cofactor">
    <cofactor evidence="1">
        <name>[4Fe-4S] cluster</name>
        <dbReference type="ChEBI" id="CHEBI:49883"/>
    </cofactor>
</comment>
<evidence type="ECO:0000256" key="10">
    <source>
        <dbReference type="ARBA" id="ARBA00022763"/>
    </source>
</evidence>
<evidence type="ECO:0000256" key="15">
    <source>
        <dbReference type="ARBA" id="ARBA00023014"/>
    </source>
</evidence>
<evidence type="ECO:0000256" key="7">
    <source>
        <dbReference type="ARBA" id="ARBA00022723"/>
    </source>
</evidence>
<evidence type="ECO:0000256" key="23">
    <source>
        <dbReference type="SAM" id="MobiDB-lite"/>
    </source>
</evidence>
<evidence type="ECO:0000256" key="21">
    <source>
        <dbReference type="ARBA" id="ARBA00047995"/>
    </source>
</evidence>
<keyword evidence="5 22" id="KW-0235">DNA replication</keyword>
<reference evidence="29 30" key="1">
    <citation type="submission" date="2024-09" db="EMBL/GenBank/DDBJ databases">
        <title>Rethinking Asexuality: The Enigmatic Case of Functional Sexual Genes in Lepraria (Stereocaulaceae).</title>
        <authorList>
            <person name="Doellman M."/>
            <person name="Sun Y."/>
            <person name="Barcenas-Pena A."/>
            <person name="Lumbsch H.T."/>
            <person name="Grewe F."/>
        </authorList>
    </citation>
    <scope>NUCLEOTIDE SEQUENCE [LARGE SCALE GENOMIC DNA]</scope>
    <source>
        <strain evidence="29 30">Mercado 3170</strain>
    </source>
</reference>
<keyword evidence="14 22" id="KW-0408">Iron</keyword>
<name>A0ABR4AFU4_9LECA</name>
<comment type="function">
    <text evidence="22">Key enzyme involved in DNA replication and DNA repair. Involved in Okazaki fragments processing by cleaving long flaps that escape FEN1: flaps that are longer than 27 nucleotides are coated by replication protein A complex (RPA), leading to recruit DNA2 which cleaves the flap until it is too short to bind RPA and becomes a substrate for FEN1. Also involved in 5'-end resection of DNA during double-strand break (DSB) repair by mediating the cleavage of 5'-ssDNA.</text>
</comment>
<keyword evidence="19 22" id="KW-0539">Nucleus</keyword>
<dbReference type="PANTHER" id="PTHR10887:SF433">
    <property type="entry name" value="DNA REPLICATION ATP-DEPENDENT HELICASE_NUCLEASE DNA2"/>
    <property type="match status" value="1"/>
</dbReference>
<keyword evidence="8 22" id="KW-0547">Nucleotide-binding</keyword>
<evidence type="ECO:0000256" key="4">
    <source>
        <dbReference type="ARBA" id="ARBA00022485"/>
    </source>
</evidence>
<dbReference type="InterPro" id="IPR026851">
    <property type="entry name" value="Dna2/JHS1_DEXXQ-box"/>
</dbReference>
<keyword evidence="22" id="KW-0158">Chromosome</keyword>
<feature type="domain" description="DNA2 rift barrel" evidence="28">
    <location>
        <begin position="928"/>
        <end position="1020"/>
    </location>
</feature>
<dbReference type="EC" id="3.6.4.12" evidence="22"/>
<dbReference type="InterPro" id="IPR048459">
    <property type="entry name" value="DNA2_Rift"/>
</dbReference>
<dbReference type="Gene3D" id="3.40.50.300">
    <property type="entry name" value="P-loop containing nucleotide triphosphate hydrolases"/>
    <property type="match status" value="2"/>
</dbReference>
<dbReference type="CDD" id="cd18808">
    <property type="entry name" value="SF1_C_Upf1"/>
    <property type="match status" value="1"/>
</dbReference>
<evidence type="ECO:0000256" key="18">
    <source>
        <dbReference type="ARBA" id="ARBA00023204"/>
    </source>
</evidence>
<feature type="region of interest" description="Disordered" evidence="23">
    <location>
        <begin position="77"/>
        <end position="112"/>
    </location>
</feature>
<evidence type="ECO:0000256" key="13">
    <source>
        <dbReference type="ARBA" id="ARBA00022840"/>
    </source>
</evidence>
<evidence type="ECO:0000256" key="16">
    <source>
        <dbReference type="ARBA" id="ARBA00023125"/>
    </source>
</evidence>
<dbReference type="Pfam" id="PF08696">
    <property type="entry name" value="Dna2"/>
    <property type="match status" value="1"/>
</dbReference>
<evidence type="ECO:0000256" key="3">
    <source>
        <dbReference type="ARBA" id="ARBA00007913"/>
    </source>
</evidence>
<dbReference type="CDD" id="cd18041">
    <property type="entry name" value="DEXXQc_DNA2"/>
    <property type="match status" value="1"/>
</dbReference>
<dbReference type="CDD" id="cd22318">
    <property type="entry name" value="DNA2_N-like"/>
    <property type="match status" value="1"/>
</dbReference>
<keyword evidence="20 22" id="KW-0511">Multifunctional enzyme</keyword>
<dbReference type="Proteomes" id="UP001590950">
    <property type="component" value="Unassembled WGS sequence"/>
</dbReference>
<feature type="compositionally biased region" description="Basic and acidic residues" evidence="23">
    <location>
        <begin position="1"/>
        <end position="13"/>
    </location>
</feature>
<keyword evidence="15 22" id="KW-0411">Iron-sulfur</keyword>
<comment type="catalytic activity">
    <reaction evidence="21 22">
        <text>ATP + H2O = ADP + phosphate + H(+)</text>
        <dbReference type="Rhea" id="RHEA:13065"/>
        <dbReference type="ChEBI" id="CHEBI:15377"/>
        <dbReference type="ChEBI" id="CHEBI:15378"/>
        <dbReference type="ChEBI" id="CHEBI:30616"/>
        <dbReference type="ChEBI" id="CHEBI:43474"/>
        <dbReference type="ChEBI" id="CHEBI:456216"/>
        <dbReference type="EC" id="3.6.4.12"/>
    </reaction>
</comment>
<accession>A0ABR4AFU4</accession>
<dbReference type="InterPro" id="IPR027417">
    <property type="entry name" value="P-loop_NTPase"/>
</dbReference>
<feature type="compositionally biased region" description="Low complexity" evidence="23">
    <location>
        <begin position="97"/>
        <end position="110"/>
    </location>
</feature>
<keyword evidence="7 22" id="KW-0479">Metal-binding</keyword>
<sequence>MEGLDKENAKSDIQKTTPRMTAPPAQPLSQRSTTKELRDCPQTPLGRLPLSQLLASGEDTSRQHLNLTPIERVLWDNLPTSSSPGHAAKGKRKRAHSSSPASSSQNENSNHFVGAKPAVDLHILQKALKTPKADPADDLWSRYLLNTDSMDRRSPTTLGYPHLMHSSSPQTPATHLQRESGSLRRALSCIEWPTSVAKRRKIHHSSTQGDSTENSGPIESIERSKASRVSLLIEKIQEGLSKPTACQEDETSSEPARSSPTGKVDKSPSRSTTPGCRATQLAVDEVVHVLSQTGVAPKTNGPLPLVFSAQEIANVENDGCSSDFGGDDLDLEILQSMDTGEAARTSSKPTIEGIQDDQRANGAATEAAKDLSLGHLQILSPIASAQSDTYSDVSFPTDESLSTIRAAPQSHDEFDEDDNEVSVADLQDMFAKYDSQLPQAHARRDQKFQKKEKDLFDVQSTTANTDSNPQSRPSVTIAVNVEVLSDDDFGDDPDFEQIASECAEATQEQQVSTRQSSHHREVPIIQRYVIRAIAKGEHAASNGRMQPEKVLSVRSEQSKLSKAIVLRQAWIDSPCSVGSFVHVIGEFDRFGQCVIDNTQNLLVLHPDHLISSTVVGDSFTCTRKAVLQDRVKATSDTNQGTIYGHMLHEIFQEAMRANRWDDEFMATTIETLAAQYLETLFEIQIELVTAVENLKARIVDLQAWAETFISAKPKSNAVVRDRNGAQSLMSINKLLEVEEKVWSPLYGLKGNVDATVQVLLKNVKEEKTLTVPFELKTGKHQSAAHKAQTSLYTLLLSDRYDVEIACGILYYMHTSEISSIPTIRNELVPMIMQRNELANYVRHRLQLPPMIKRSHICGKCYAQTPCFIYHKLVDDGNGETSGMGENFDSLVKHLNSNHQEFFSKWDDLLTKEEKDVVKFRRELWTMQSSEREKLGRCFGNLIIDNGSFQMIEGAPKINRFQYTFIKQKPTPSFSFTESQITLGEPIVISDEKGHFALANGYVTSVQKNKIQVAIDRRLHNARVKSKDFDAERYQSFTGIMEVVEDRRGQSTMTPKQAEEPVVYRLDKDEFSNGMAMVRNNLIRLMEKDVFGVQALRRLIVEGVAPTFKPSPSQYMLVNTASQTSLNVDQKAAIEKVMSARDYALVLGMPGTGKTTTIAHIIRALVAQRKSVLLTSYTHTAVDNILLKLRNANIGIFRLGTIAKVHSEVRDFAHLAGTTMKTIEELKECYSQPIVATTCLGINHPIFNQRVFDYCIVDEASQITLPVCLGPIRMARTFILVGDHYQLPPLVQNEEAKEGGLDISLFKTLSDSHPASVVNLEHQYRMCSDIMTLSNTLIYSGRLKCGTQAIANRSITIPNMPALNHHHHTPERILSTSPRKVCANPTRGSCWLRDLLDPAVKACFVNTDPLIPSSRETLECAGSRITNPCEATLTMQLVEALLTTRVPSTDIGIITLYRSQLALIKQSLRHRSGVEMHTTDKFQGRDKEVVILSLVRSNDNQTVGELLKDWRRVNVALTRARTKLLVLGSRSTLVGNELLSDFIKLMEEKKWWYDLPVGACESHVFEDGATQISGRGSAETKIGVEKGIVPGLRDGKENKKRKRVPAKQGKIDMNALLGKRPVLRDIVNDAS</sequence>
<evidence type="ECO:0000259" key="24">
    <source>
        <dbReference type="Pfam" id="PF01930"/>
    </source>
</evidence>
<gene>
    <name evidence="29" type="ORF">N7G274_003886</name>
</gene>
<dbReference type="InterPro" id="IPR041677">
    <property type="entry name" value="DNA2/NAM7_AAA_11"/>
</dbReference>
<evidence type="ECO:0000256" key="2">
    <source>
        <dbReference type="ARBA" id="ARBA00004173"/>
    </source>
</evidence>
<dbReference type="InterPro" id="IPR041679">
    <property type="entry name" value="DNA2/NAM7-like_C"/>
</dbReference>
<keyword evidence="18 22" id="KW-0234">DNA repair</keyword>
<evidence type="ECO:0000256" key="19">
    <source>
        <dbReference type="ARBA" id="ARBA00023242"/>
    </source>
</evidence>
<proteinExistence type="inferred from homology"/>
<keyword evidence="6 22" id="KW-0540">Nuclease</keyword>
<keyword evidence="30" id="KW-1185">Reference proteome</keyword>
<dbReference type="InterPro" id="IPR047187">
    <property type="entry name" value="SF1_C_Upf1"/>
</dbReference>
<keyword evidence="17" id="KW-0496">Mitochondrion</keyword>
<evidence type="ECO:0000259" key="27">
    <source>
        <dbReference type="Pfam" id="PF13087"/>
    </source>
</evidence>
<comment type="subcellular location">
    <subcellularLocation>
        <location evidence="2">Mitochondrion</location>
    </subcellularLocation>
    <subcellularLocation>
        <location evidence="22">Nucleus</location>
    </subcellularLocation>
    <subcellularLocation>
        <location evidence="22">Chromosome</location>
    </subcellularLocation>
</comment>
<evidence type="ECO:0000256" key="12">
    <source>
        <dbReference type="ARBA" id="ARBA00022806"/>
    </source>
</evidence>
<dbReference type="SUPFAM" id="SSF52540">
    <property type="entry name" value="P-loop containing nucleoside triphosphate hydrolases"/>
    <property type="match status" value="1"/>
</dbReference>
<dbReference type="PANTHER" id="PTHR10887">
    <property type="entry name" value="DNA2/NAM7 HELICASE FAMILY"/>
    <property type="match status" value="1"/>
</dbReference>
<keyword evidence="13 22" id="KW-0067">ATP-binding</keyword>
<comment type="similarity">
    <text evidence="3 22">Belongs to the DNA2/NAM7 helicase family.</text>
</comment>
<evidence type="ECO:0000259" key="25">
    <source>
        <dbReference type="Pfam" id="PF08696"/>
    </source>
</evidence>
<feature type="domain" description="DNA2/NAM7 helicase helicase" evidence="26">
    <location>
        <begin position="1125"/>
        <end position="1212"/>
    </location>
</feature>
<evidence type="ECO:0000256" key="9">
    <source>
        <dbReference type="ARBA" id="ARBA00022759"/>
    </source>
</evidence>
<evidence type="ECO:0000256" key="6">
    <source>
        <dbReference type="ARBA" id="ARBA00022722"/>
    </source>
</evidence>
<feature type="domain" description="DUF83" evidence="24">
    <location>
        <begin position="763"/>
        <end position="867"/>
    </location>
</feature>
<evidence type="ECO:0000256" key="17">
    <source>
        <dbReference type="ARBA" id="ARBA00023128"/>
    </source>
</evidence>
<feature type="domain" description="DNA2/NAM7 helicase-like C-terminal" evidence="27">
    <location>
        <begin position="1300"/>
        <end position="1529"/>
    </location>
</feature>
<keyword evidence="9" id="KW-0255">Endonuclease</keyword>
<evidence type="ECO:0000256" key="20">
    <source>
        <dbReference type="ARBA" id="ARBA00023268"/>
    </source>
</evidence>
<feature type="compositionally biased region" description="Polar residues" evidence="23">
    <location>
        <begin position="205"/>
        <end position="217"/>
    </location>
</feature>
<dbReference type="Pfam" id="PF21123">
    <property type="entry name" value="Dna2_Rift"/>
    <property type="match status" value="1"/>
</dbReference>
<protein>
    <recommendedName>
        <fullName evidence="22">DNA replication ATP-dependent helicase/nuclease</fullName>
        <ecNumber evidence="22">3.1.-.-</ecNumber>
        <ecNumber evidence="22">3.6.4.12</ecNumber>
    </recommendedName>
</protein>
<dbReference type="Pfam" id="PF01930">
    <property type="entry name" value="Cas_Cas4"/>
    <property type="match status" value="1"/>
</dbReference>
<feature type="region of interest" description="Disordered" evidence="23">
    <location>
        <begin position="1"/>
        <end position="55"/>
    </location>
</feature>
<evidence type="ECO:0000256" key="14">
    <source>
        <dbReference type="ARBA" id="ARBA00023004"/>
    </source>
</evidence>
<dbReference type="InterPro" id="IPR011604">
    <property type="entry name" value="PDDEXK-like_dom_sf"/>
</dbReference>
<evidence type="ECO:0000259" key="26">
    <source>
        <dbReference type="Pfam" id="PF13086"/>
    </source>
</evidence>
<keyword evidence="10 22" id="KW-0227">DNA damage</keyword>
<dbReference type="Gene3D" id="3.90.320.10">
    <property type="match status" value="1"/>
</dbReference>
<comment type="caution">
    <text evidence="29">The sequence shown here is derived from an EMBL/GenBank/DDBJ whole genome shotgun (WGS) entry which is preliminary data.</text>
</comment>
<evidence type="ECO:0000256" key="22">
    <source>
        <dbReference type="RuleBase" id="RU367041"/>
    </source>
</evidence>
<keyword evidence="4 22" id="KW-0004">4Fe-4S</keyword>
<evidence type="ECO:0000313" key="29">
    <source>
        <dbReference type="EMBL" id="KAL2043579.1"/>
    </source>
</evidence>
<dbReference type="Pfam" id="PF13087">
    <property type="entry name" value="AAA_12"/>
    <property type="match status" value="1"/>
</dbReference>
<dbReference type="InterPro" id="IPR045055">
    <property type="entry name" value="DNA2/NAM7-like"/>
</dbReference>
<feature type="domain" description="DNA2/NAM7 helicase helicase" evidence="26">
    <location>
        <begin position="1232"/>
        <end position="1292"/>
    </location>
</feature>
<evidence type="ECO:0000256" key="11">
    <source>
        <dbReference type="ARBA" id="ARBA00022801"/>
    </source>
</evidence>
<feature type="domain" description="DNA replication factor Dna2 N-terminal" evidence="25">
    <location>
        <begin position="556"/>
        <end position="758"/>
    </location>
</feature>
<evidence type="ECO:0000259" key="28">
    <source>
        <dbReference type="Pfam" id="PF21123"/>
    </source>
</evidence>
<evidence type="ECO:0000313" key="30">
    <source>
        <dbReference type="Proteomes" id="UP001590950"/>
    </source>
</evidence>
<feature type="region of interest" description="Disordered" evidence="23">
    <location>
        <begin position="198"/>
        <end position="223"/>
    </location>
</feature>
<evidence type="ECO:0000256" key="5">
    <source>
        <dbReference type="ARBA" id="ARBA00022705"/>
    </source>
</evidence>
<dbReference type="InterPro" id="IPR022765">
    <property type="entry name" value="Dna2/Cas4_DUF83"/>
</dbReference>